<organism evidence="4 5">
    <name type="scientific">Cylindrotheca closterium</name>
    <dbReference type="NCBI Taxonomy" id="2856"/>
    <lineage>
        <taxon>Eukaryota</taxon>
        <taxon>Sar</taxon>
        <taxon>Stramenopiles</taxon>
        <taxon>Ochrophyta</taxon>
        <taxon>Bacillariophyta</taxon>
        <taxon>Bacillariophyceae</taxon>
        <taxon>Bacillariophycidae</taxon>
        <taxon>Bacillariales</taxon>
        <taxon>Bacillariaceae</taxon>
        <taxon>Cylindrotheca</taxon>
    </lineage>
</organism>
<feature type="chain" id="PRO_5042285964" description="Proteasome alpha-type subunits domain-containing protein" evidence="2">
    <location>
        <begin position="22"/>
        <end position="314"/>
    </location>
</feature>
<proteinExistence type="predicted"/>
<dbReference type="PANTHER" id="PTHR11599">
    <property type="entry name" value="PROTEASOME SUBUNIT ALPHA/BETA"/>
    <property type="match status" value="1"/>
</dbReference>
<dbReference type="EMBL" id="CAKOGP040001936">
    <property type="protein sequence ID" value="CAJ1957132.1"/>
    <property type="molecule type" value="Genomic_DNA"/>
</dbReference>
<comment type="caution">
    <text evidence="4">The sequence shown here is derived from an EMBL/GenBank/DDBJ whole genome shotgun (WGS) entry which is preliminary data.</text>
</comment>
<dbReference type="SMART" id="SM00948">
    <property type="entry name" value="Proteasome_A_N"/>
    <property type="match status" value="1"/>
</dbReference>
<name>A0AAD2FYP3_9STRA</name>
<dbReference type="Gene3D" id="3.60.20.10">
    <property type="entry name" value="Glutamine Phosphoribosylpyrophosphate, subunit 1, domain 1"/>
    <property type="match status" value="1"/>
</dbReference>
<dbReference type="AlphaFoldDB" id="A0AAD2FYP3"/>
<reference evidence="4" key="1">
    <citation type="submission" date="2023-08" db="EMBL/GenBank/DDBJ databases">
        <authorList>
            <person name="Audoor S."/>
            <person name="Bilcke G."/>
        </authorList>
    </citation>
    <scope>NUCLEOTIDE SEQUENCE</scope>
</reference>
<evidence type="ECO:0000256" key="2">
    <source>
        <dbReference type="SAM" id="SignalP"/>
    </source>
</evidence>
<dbReference type="InterPro" id="IPR000426">
    <property type="entry name" value="Proteasome_asu_N"/>
</dbReference>
<dbReference type="Pfam" id="PF00227">
    <property type="entry name" value="Proteasome"/>
    <property type="match status" value="1"/>
</dbReference>
<protein>
    <recommendedName>
        <fullName evidence="3">Proteasome alpha-type subunits domain-containing protein</fullName>
    </recommendedName>
</protein>
<keyword evidence="5" id="KW-1185">Reference proteome</keyword>
<gene>
    <name evidence="4" type="ORF">CYCCA115_LOCUS16562</name>
</gene>
<keyword evidence="2" id="KW-0732">Signal</keyword>
<dbReference type="InterPro" id="IPR029055">
    <property type="entry name" value="Ntn_hydrolases_N"/>
</dbReference>
<dbReference type="GO" id="GO:0019773">
    <property type="term" value="C:proteasome core complex, alpha-subunit complex"/>
    <property type="evidence" value="ECO:0007669"/>
    <property type="project" value="InterPro"/>
</dbReference>
<sequence length="314" mass="33539">MLSSNTLQLFKAFFLMIVSSASFFHASASSNMNYNAYNYDMTTPQFTPDGRLLQVEYASAASDRSSPLVALQINSTWIVLLTVSQSNTQNRITLFQDNPTSPFHPKSGNKESPIAIAMSGVLADNLSLLQKVLEEAANTYLKFQKEMSVVQAAKTIADACQQHAFGGGMRPYGSTMLVCGFGGGGGGGGSDNNNKQPLLFQTEPSGAIFDAGRTAAKSKSIASVQYIIGGSSATQRQLRKKLDQTLERMKKSDIAVGDVIAAASKILLKETGKNSKESGDNEKAISPPSLEVVVLSATEGCYRVTPEQLEAILA</sequence>
<dbReference type="Pfam" id="PF10584">
    <property type="entry name" value="Proteasome_A_N"/>
    <property type="match status" value="1"/>
</dbReference>
<dbReference type="InterPro" id="IPR050115">
    <property type="entry name" value="Proteasome_alpha"/>
</dbReference>
<dbReference type="GO" id="GO:0006511">
    <property type="term" value="P:ubiquitin-dependent protein catabolic process"/>
    <property type="evidence" value="ECO:0007669"/>
    <property type="project" value="InterPro"/>
</dbReference>
<evidence type="ECO:0000259" key="3">
    <source>
        <dbReference type="SMART" id="SM00948"/>
    </source>
</evidence>
<dbReference type="SUPFAM" id="SSF56235">
    <property type="entry name" value="N-terminal nucleophile aminohydrolases (Ntn hydrolases)"/>
    <property type="match status" value="1"/>
</dbReference>
<dbReference type="Proteomes" id="UP001295423">
    <property type="component" value="Unassembled WGS sequence"/>
</dbReference>
<evidence type="ECO:0000313" key="4">
    <source>
        <dbReference type="EMBL" id="CAJ1957132.1"/>
    </source>
</evidence>
<evidence type="ECO:0000313" key="5">
    <source>
        <dbReference type="Proteomes" id="UP001295423"/>
    </source>
</evidence>
<dbReference type="InterPro" id="IPR001353">
    <property type="entry name" value="Proteasome_sua/b"/>
</dbReference>
<feature type="domain" description="Proteasome alpha-type subunits" evidence="3">
    <location>
        <begin position="39"/>
        <end position="61"/>
    </location>
</feature>
<keyword evidence="1" id="KW-0647">Proteasome</keyword>
<accession>A0AAD2FYP3</accession>
<evidence type="ECO:0000256" key="1">
    <source>
        <dbReference type="ARBA" id="ARBA00022942"/>
    </source>
</evidence>
<feature type="signal peptide" evidence="2">
    <location>
        <begin position="1"/>
        <end position="21"/>
    </location>
</feature>